<dbReference type="SUPFAM" id="SSF55608">
    <property type="entry name" value="Homing endonucleases"/>
    <property type="match status" value="1"/>
</dbReference>
<evidence type="ECO:0000256" key="4">
    <source>
        <dbReference type="PROSITE-ProRule" id="PRU00708"/>
    </source>
</evidence>
<dbReference type="GO" id="GO:0000373">
    <property type="term" value="P:Group II intron splicing"/>
    <property type="evidence" value="ECO:0007669"/>
    <property type="project" value="TreeGrafter"/>
</dbReference>
<dbReference type="SUPFAM" id="SSF81901">
    <property type="entry name" value="HCP-like"/>
    <property type="match status" value="1"/>
</dbReference>
<evidence type="ECO:0000313" key="9">
    <source>
        <dbReference type="Proteomes" id="UP000197138"/>
    </source>
</evidence>
<dbReference type="Pfam" id="PF17177">
    <property type="entry name" value="PPR_long"/>
    <property type="match status" value="1"/>
</dbReference>
<comment type="caution">
    <text evidence="8">The sequence shown here is derived from an EMBL/GenBank/DDBJ whole genome shotgun (WGS) entry which is preliminary data.</text>
</comment>
<evidence type="ECO:0000259" key="6">
    <source>
        <dbReference type="Pfam" id="PF03161"/>
    </source>
</evidence>
<protein>
    <recommendedName>
        <fullName evidence="10">Pentatricopeptide repeat-containing protein At2g15820, chloroplastic</fullName>
    </recommendedName>
</protein>
<feature type="repeat" description="PPR" evidence="4">
    <location>
        <begin position="426"/>
        <end position="460"/>
    </location>
</feature>
<dbReference type="InterPro" id="IPR033443">
    <property type="entry name" value="PROP1-like_PPR_dom"/>
</dbReference>
<name>A0A218XFM4_PUNGR</name>
<evidence type="ECO:0000259" key="7">
    <source>
        <dbReference type="Pfam" id="PF17177"/>
    </source>
</evidence>
<dbReference type="Pfam" id="PF03161">
    <property type="entry name" value="LAGLIDADG_2"/>
    <property type="match status" value="1"/>
</dbReference>
<dbReference type="Gene3D" id="1.25.40.10">
    <property type="entry name" value="Tetratricopeptide repeat domain"/>
    <property type="match status" value="3"/>
</dbReference>
<evidence type="ECO:0000256" key="3">
    <source>
        <dbReference type="ARBA" id="ARBA00023187"/>
    </source>
</evidence>
<dbReference type="Gene3D" id="3.10.28.10">
    <property type="entry name" value="Homing endonucleases"/>
    <property type="match status" value="2"/>
</dbReference>
<dbReference type="GO" id="GO:0004519">
    <property type="term" value="F:endonuclease activity"/>
    <property type="evidence" value="ECO:0007669"/>
    <property type="project" value="InterPro"/>
</dbReference>
<reference evidence="9" key="1">
    <citation type="journal article" date="2017" name="Plant J.">
        <title>The pomegranate (Punica granatum L.) genome and the genomics of punicalagin biosynthesis.</title>
        <authorList>
            <person name="Qin G."/>
            <person name="Xu C."/>
            <person name="Ming R."/>
            <person name="Tang H."/>
            <person name="Guyot R."/>
            <person name="Kramer E.M."/>
            <person name="Hu Y."/>
            <person name="Yi X."/>
            <person name="Qi Y."/>
            <person name="Xu X."/>
            <person name="Gao Z."/>
            <person name="Pan H."/>
            <person name="Jian J."/>
            <person name="Tian Y."/>
            <person name="Yue Z."/>
            <person name="Xu Y."/>
        </authorList>
    </citation>
    <scope>NUCLEOTIDE SEQUENCE [LARGE SCALE GENOMIC DNA]</scope>
    <source>
        <strain evidence="9">cv. Dabenzi</strain>
    </source>
</reference>
<dbReference type="InterPro" id="IPR011990">
    <property type="entry name" value="TPR-like_helical_dom_sf"/>
</dbReference>
<dbReference type="Proteomes" id="UP000197138">
    <property type="component" value="Unassembled WGS sequence"/>
</dbReference>
<gene>
    <name evidence="8" type="ORF">CDL15_Pgr004187</name>
</gene>
<dbReference type="AlphaFoldDB" id="A0A218XFM4"/>
<feature type="compositionally biased region" description="Acidic residues" evidence="5">
    <location>
        <begin position="93"/>
        <end position="107"/>
    </location>
</feature>
<dbReference type="FunFam" id="3.10.28.10:FF:000005">
    <property type="entry name" value="Pentatricopeptide repeat-containing protein At2g15820, chloroplastic"/>
    <property type="match status" value="1"/>
</dbReference>
<accession>A0A218XFM4</accession>
<organism evidence="8 9">
    <name type="scientific">Punica granatum</name>
    <name type="common">Pomegranate</name>
    <dbReference type="NCBI Taxonomy" id="22663"/>
    <lineage>
        <taxon>Eukaryota</taxon>
        <taxon>Viridiplantae</taxon>
        <taxon>Streptophyta</taxon>
        <taxon>Embryophyta</taxon>
        <taxon>Tracheophyta</taxon>
        <taxon>Spermatophyta</taxon>
        <taxon>Magnoliopsida</taxon>
        <taxon>eudicotyledons</taxon>
        <taxon>Gunneridae</taxon>
        <taxon>Pentapetalae</taxon>
        <taxon>rosids</taxon>
        <taxon>malvids</taxon>
        <taxon>Myrtales</taxon>
        <taxon>Lythraceae</taxon>
        <taxon>Punica</taxon>
    </lineage>
</organism>
<dbReference type="PANTHER" id="PTHR47539">
    <property type="entry name" value="PENTATRICOPEPTIDE REPEAT-CONTAINING PROTEIN OTP51, CHLOROPLASTIC"/>
    <property type="match status" value="1"/>
</dbReference>
<evidence type="ECO:0000313" key="8">
    <source>
        <dbReference type="EMBL" id="OWM83757.1"/>
    </source>
</evidence>
<keyword evidence="2" id="KW-0677">Repeat</keyword>
<evidence type="ECO:0008006" key="10">
    <source>
        <dbReference type="Google" id="ProtNLM"/>
    </source>
</evidence>
<feature type="region of interest" description="Disordered" evidence="5">
    <location>
        <begin position="70"/>
        <end position="122"/>
    </location>
</feature>
<feature type="domain" description="PROP1-like PPR" evidence="7">
    <location>
        <begin position="358"/>
        <end position="476"/>
    </location>
</feature>
<keyword evidence="1" id="KW-0507">mRNA processing</keyword>
<evidence type="ECO:0000256" key="2">
    <source>
        <dbReference type="ARBA" id="ARBA00022737"/>
    </source>
</evidence>
<dbReference type="PROSITE" id="PS51375">
    <property type="entry name" value="PPR"/>
    <property type="match status" value="2"/>
</dbReference>
<feature type="region of interest" description="Disordered" evidence="5">
    <location>
        <begin position="781"/>
        <end position="804"/>
    </location>
</feature>
<keyword evidence="3" id="KW-0508">mRNA splicing</keyword>
<feature type="domain" description="Homing endonuclease LAGLIDADG" evidence="6">
    <location>
        <begin position="598"/>
        <end position="763"/>
    </location>
</feature>
<dbReference type="PANTHER" id="PTHR47539:SF1">
    <property type="entry name" value="PENTATRICOPEPTIDE REPEAT-CONTAINING PROTEIN OTP51, CHLOROPLASTIC"/>
    <property type="match status" value="1"/>
</dbReference>
<proteinExistence type="predicted"/>
<dbReference type="InterPro" id="IPR004860">
    <property type="entry name" value="LAGLIDADG_dom"/>
</dbReference>
<evidence type="ECO:0000256" key="1">
    <source>
        <dbReference type="ARBA" id="ARBA00022664"/>
    </source>
</evidence>
<dbReference type="GO" id="GO:0045292">
    <property type="term" value="P:mRNA cis splicing, via spliceosome"/>
    <property type="evidence" value="ECO:0007669"/>
    <property type="project" value="TreeGrafter"/>
</dbReference>
<sequence>MLLLNGAPANFSLASAVAGSCLLQISTLTAFPALRSLPPFHPPSLHHCHHHFPLGRLAATYLSSTPRPRHLLPSLPAASPGTSVEHVPVKTEPDEDPGSGGDEELFDFDSKQLAPPPPLPNTELEVKELEELPEQWRRAKLAWLCKELPAHKSGTVVRVLNAQRKWLRQEDATYVVVHCLRIRENETGFKVYKWMMQQHWYRFDFALATKLADYLGKVGKFAKCREVFDHVIDQGRVPSESTFHILIVTYLSSSVKGCLEEACGIYNRMIQLGGYQPRLSLHNALFRALVSWPGPSSKHYLKQAEFIFHNLVTSGLEVHRDIYGGLVWLHSYQDSIERARIEELREEMREAGIEESKEVLLSVLRACSKEGDVEEAERTWVKLIRADISLPPMAYVYKMEVYAKVGEHMKSFEIFQEMKEYVNPPTIAAYHEIIEVLCKAQNVELAESLMAEFVQTGLKPLVPSYIDLMNMYFNLSLHDKLESTFNQCLEHCQPNCAVYGIYLDSLVKIGNLDRAQEIFNHVSTNGTIGVSKRSCNSILSGYLSSGDIRKAEKIYEFMCLKNYEVEASLMEKLDDLLSSRGKPVKRKPVSLKLSQEQREMLVGMLLGGLRIESDDLRKNHMIWFEFNENLRTHIVLKEHVHEQFHQFLHHSSNSDGYSDEIPYSFSTISLSRFGFFADQFWPEGKPAIPKLIHRWISPRVLAYWYMYGGHRTSSGGILLKLRGSRQGMTRIVKALKFVSLDCRVKRKGRVFWLGLLGDNSMRFWKLIEPYVLDGSHDFPEDREDMNFDSGSDADEGSDYRDNDS</sequence>
<dbReference type="InterPro" id="IPR027434">
    <property type="entry name" value="Homing_endonucl"/>
</dbReference>
<dbReference type="EMBL" id="MTKT01001810">
    <property type="protein sequence ID" value="OWM83757.1"/>
    <property type="molecule type" value="Genomic_DNA"/>
</dbReference>
<dbReference type="GO" id="GO:0048564">
    <property type="term" value="P:photosystem I assembly"/>
    <property type="evidence" value="ECO:0007669"/>
    <property type="project" value="TreeGrafter"/>
</dbReference>
<dbReference type="InterPro" id="IPR052500">
    <property type="entry name" value="Chloro/Mito_RNA_Process"/>
</dbReference>
<feature type="repeat" description="PPR" evidence="4">
    <location>
        <begin position="531"/>
        <end position="565"/>
    </location>
</feature>
<evidence type="ECO:0000256" key="5">
    <source>
        <dbReference type="SAM" id="MobiDB-lite"/>
    </source>
</evidence>
<dbReference type="Pfam" id="PF01535">
    <property type="entry name" value="PPR"/>
    <property type="match status" value="1"/>
</dbReference>
<dbReference type="InterPro" id="IPR002885">
    <property type="entry name" value="PPR_rpt"/>
</dbReference>
<dbReference type="NCBIfam" id="TIGR00756">
    <property type="entry name" value="PPR"/>
    <property type="match status" value="1"/>
</dbReference>